<evidence type="ECO:0000256" key="11">
    <source>
        <dbReference type="ARBA" id="ARBA00041373"/>
    </source>
</evidence>
<dbReference type="Proteomes" id="UP000198534">
    <property type="component" value="Unassembled WGS sequence"/>
</dbReference>
<evidence type="ECO:0000256" key="5">
    <source>
        <dbReference type="ARBA" id="ARBA00022862"/>
    </source>
</evidence>
<accession>A0A1H2WP07</accession>
<dbReference type="Pfam" id="PF00578">
    <property type="entry name" value="AhpC-TSA"/>
    <property type="match status" value="1"/>
</dbReference>
<keyword evidence="16" id="KW-1185">Reference proteome</keyword>
<evidence type="ECO:0000313" key="16">
    <source>
        <dbReference type="Proteomes" id="UP000198534"/>
    </source>
</evidence>
<dbReference type="InterPro" id="IPR050924">
    <property type="entry name" value="Peroxiredoxin_BCP/PrxQ"/>
</dbReference>
<protein>
    <recommendedName>
        <fullName evidence="3">thioredoxin-dependent peroxiredoxin</fullName>
        <ecNumber evidence="3">1.11.1.24</ecNumber>
    </recommendedName>
    <alternativeName>
        <fullName evidence="11">Bacterioferritin comigratory protein</fullName>
    </alternativeName>
    <alternativeName>
        <fullName evidence="9">Thioredoxin peroxidase</fullName>
    </alternativeName>
</protein>
<comment type="subunit">
    <text evidence="2">Monomer.</text>
</comment>
<keyword evidence="5" id="KW-0049">Antioxidant</keyword>
<dbReference type="PIRSF" id="PIRSF000239">
    <property type="entry name" value="AHPC"/>
    <property type="match status" value="1"/>
</dbReference>
<dbReference type="InterPro" id="IPR013766">
    <property type="entry name" value="Thioredoxin_domain"/>
</dbReference>
<dbReference type="CDD" id="cd03017">
    <property type="entry name" value="PRX_BCP"/>
    <property type="match status" value="1"/>
</dbReference>
<dbReference type="InterPro" id="IPR036249">
    <property type="entry name" value="Thioredoxin-like_sf"/>
</dbReference>
<sequence>MGVISMLTIGQAAPDFTLPASNGERVSLSDYRGKNVVIYFYPKDLTPGCTTESCDFRDRTNDFADLNTVILGISLDDLSSHKKFIEKHQLPFLLLADTEAEVSQKYGVYQEKNTFGHKKMGIVRSTFIIDQEGKLAAEWRKVKVANHVEQTLEWVRENLTPKS</sequence>
<dbReference type="EMBL" id="FNNQ01000006">
    <property type="protein sequence ID" value="SDW82196.1"/>
    <property type="molecule type" value="Genomic_DNA"/>
</dbReference>
<evidence type="ECO:0000256" key="8">
    <source>
        <dbReference type="ARBA" id="ARBA00023284"/>
    </source>
</evidence>
<evidence type="ECO:0000259" key="14">
    <source>
        <dbReference type="PROSITE" id="PS51352"/>
    </source>
</evidence>
<evidence type="ECO:0000256" key="2">
    <source>
        <dbReference type="ARBA" id="ARBA00011245"/>
    </source>
</evidence>
<comment type="catalytic activity">
    <reaction evidence="12">
        <text>a hydroperoxide + [thioredoxin]-dithiol = an alcohol + [thioredoxin]-disulfide + H2O</text>
        <dbReference type="Rhea" id="RHEA:62620"/>
        <dbReference type="Rhea" id="RHEA-COMP:10698"/>
        <dbReference type="Rhea" id="RHEA-COMP:10700"/>
        <dbReference type="ChEBI" id="CHEBI:15377"/>
        <dbReference type="ChEBI" id="CHEBI:29950"/>
        <dbReference type="ChEBI" id="CHEBI:30879"/>
        <dbReference type="ChEBI" id="CHEBI:35924"/>
        <dbReference type="ChEBI" id="CHEBI:50058"/>
        <dbReference type="EC" id="1.11.1.24"/>
    </reaction>
</comment>
<name>A0A1H2WP07_9BACL</name>
<dbReference type="PANTHER" id="PTHR42801">
    <property type="entry name" value="THIOREDOXIN-DEPENDENT PEROXIDE REDUCTASE"/>
    <property type="match status" value="1"/>
</dbReference>
<dbReference type="EC" id="1.11.1.24" evidence="3"/>
<gene>
    <name evidence="15" type="ORF">SAMN05444487_106192</name>
</gene>
<dbReference type="InterPro" id="IPR000866">
    <property type="entry name" value="AhpC/TSA"/>
</dbReference>
<evidence type="ECO:0000256" key="12">
    <source>
        <dbReference type="ARBA" id="ARBA00049091"/>
    </source>
</evidence>
<keyword evidence="8" id="KW-0676">Redox-active center</keyword>
<dbReference type="Gene3D" id="3.40.30.10">
    <property type="entry name" value="Glutaredoxin"/>
    <property type="match status" value="1"/>
</dbReference>
<dbReference type="AlphaFoldDB" id="A0A1H2WP07"/>
<dbReference type="STRING" id="1048340.SAMN05444487_106192"/>
<comment type="similarity">
    <text evidence="10">Belongs to the peroxiredoxin family. BCP/PrxQ subfamily.</text>
</comment>
<evidence type="ECO:0000256" key="13">
    <source>
        <dbReference type="PIRSR" id="PIRSR000239-1"/>
    </source>
</evidence>
<dbReference type="GO" id="GO:0045454">
    <property type="term" value="P:cell redox homeostasis"/>
    <property type="evidence" value="ECO:0007669"/>
    <property type="project" value="TreeGrafter"/>
</dbReference>
<reference evidence="15 16" key="1">
    <citation type="submission" date="2016-10" db="EMBL/GenBank/DDBJ databases">
        <authorList>
            <person name="de Groot N.N."/>
        </authorList>
    </citation>
    <scope>NUCLEOTIDE SEQUENCE [LARGE SCALE GENOMIC DNA]</scope>
    <source>
        <strain evidence="15 16">DSM 45610</strain>
    </source>
</reference>
<evidence type="ECO:0000256" key="6">
    <source>
        <dbReference type="ARBA" id="ARBA00023002"/>
    </source>
</evidence>
<proteinExistence type="inferred from homology"/>
<feature type="domain" description="Thioredoxin" evidence="14">
    <location>
        <begin position="7"/>
        <end position="160"/>
    </location>
</feature>
<evidence type="ECO:0000256" key="3">
    <source>
        <dbReference type="ARBA" id="ARBA00013017"/>
    </source>
</evidence>
<dbReference type="PROSITE" id="PS51352">
    <property type="entry name" value="THIOREDOXIN_2"/>
    <property type="match status" value="1"/>
</dbReference>
<dbReference type="FunFam" id="3.40.30.10:FF:000007">
    <property type="entry name" value="Thioredoxin-dependent thiol peroxidase"/>
    <property type="match status" value="1"/>
</dbReference>
<dbReference type="SUPFAM" id="SSF52833">
    <property type="entry name" value="Thioredoxin-like"/>
    <property type="match status" value="1"/>
</dbReference>
<dbReference type="GO" id="GO:0008379">
    <property type="term" value="F:thioredoxin peroxidase activity"/>
    <property type="evidence" value="ECO:0007669"/>
    <property type="project" value="TreeGrafter"/>
</dbReference>
<dbReference type="NCBIfam" id="NF006960">
    <property type="entry name" value="PRK09437.1"/>
    <property type="match status" value="1"/>
</dbReference>
<evidence type="ECO:0000256" key="9">
    <source>
        <dbReference type="ARBA" id="ARBA00032824"/>
    </source>
</evidence>
<dbReference type="InterPro" id="IPR024706">
    <property type="entry name" value="Peroxiredoxin_AhpC-typ"/>
</dbReference>
<evidence type="ECO:0000256" key="4">
    <source>
        <dbReference type="ARBA" id="ARBA00022559"/>
    </source>
</evidence>
<keyword evidence="6" id="KW-0560">Oxidoreductase</keyword>
<keyword evidence="7" id="KW-1015">Disulfide bond</keyword>
<evidence type="ECO:0000313" key="15">
    <source>
        <dbReference type="EMBL" id="SDW82196.1"/>
    </source>
</evidence>
<evidence type="ECO:0000256" key="7">
    <source>
        <dbReference type="ARBA" id="ARBA00023157"/>
    </source>
</evidence>
<dbReference type="RefSeq" id="WP_245726287.1">
    <property type="nucleotide sequence ID" value="NZ_FNNQ01000006.1"/>
</dbReference>
<organism evidence="15 16">
    <name type="scientific">Marininema mesophilum</name>
    <dbReference type="NCBI Taxonomy" id="1048340"/>
    <lineage>
        <taxon>Bacteria</taxon>
        <taxon>Bacillati</taxon>
        <taxon>Bacillota</taxon>
        <taxon>Bacilli</taxon>
        <taxon>Bacillales</taxon>
        <taxon>Thermoactinomycetaceae</taxon>
        <taxon>Marininema</taxon>
    </lineage>
</organism>
<dbReference type="GO" id="GO:0034599">
    <property type="term" value="P:cellular response to oxidative stress"/>
    <property type="evidence" value="ECO:0007669"/>
    <property type="project" value="TreeGrafter"/>
</dbReference>
<feature type="active site" description="Cysteine sulfenic acid (-SOH) intermediate; for peroxidase activity" evidence="13">
    <location>
        <position position="49"/>
    </location>
</feature>
<comment type="function">
    <text evidence="1">Thiol-specific peroxidase that catalyzes the reduction of hydrogen peroxide and organic hydroperoxides to water and alcohols, respectively. Plays a role in cell protection against oxidative stress by detoxifying peroxides and as sensor of hydrogen peroxide-mediated signaling events.</text>
</comment>
<dbReference type="PANTHER" id="PTHR42801:SF4">
    <property type="entry name" value="AHPC_TSA FAMILY PROTEIN"/>
    <property type="match status" value="1"/>
</dbReference>
<keyword evidence="4" id="KW-0575">Peroxidase</keyword>
<evidence type="ECO:0000256" key="1">
    <source>
        <dbReference type="ARBA" id="ARBA00003330"/>
    </source>
</evidence>
<evidence type="ECO:0000256" key="10">
    <source>
        <dbReference type="ARBA" id="ARBA00038489"/>
    </source>
</evidence>
<dbReference type="GO" id="GO:0005737">
    <property type="term" value="C:cytoplasm"/>
    <property type="evidence" value="ECO:0007669"/>
    <property type="project" value="TreeGrafter"/>
</dbReference>